<evidence type="ECO:0000256" key="8">
    <source>
        <dbReference type="ARBA" id="ARBA00022962"/>
    </source>
</evidence>
<evidence type="ECO:0000256" key="5">
    <source>
        <dbReference type="ARBA" id="ARBA00022630"/>
    </source>
</evidence>
<evidence type="ECO:0000256" key="10">
    <source>
        <dbReference type="ARBA" id="ARBA00023004"/>
    </source>
</evidence>
<evidence type="ECO:0000313" key="17">
    <source>
        <dbReference type="Proteomes" id="UP000533080"/>
    </source>
</evidence>
<feature type="non-terminal residue" evidence="16">
    <location>
        <position position="1"/>
    </location>
</feature>
<dbReference type="GO" id="GO:0015930">
    <property type="term" value="F:glutamate synthase activity"/>
    <property type="evidence" value="ECO:0007669"/>
    <property type="project" value="InterPro"/>
</dbReference>
<keyword evidence="9" id="KW-0560">Oxidoreductase</keyword>
<organism evidence="16 17">
    <name type="scientific">Myxococcus xanthus</name>
    <dbReference type="NCBI Taxonomy" id="34"/>
    <lineage>
        <taxon>Bacteria</taxon>
        <taxon>Pseudomonadati</taxon>
        <taxon>Myxococcota</taxon>
        <taxon>Myxococcia</taxon>
        <taxon>Myxococcales</taxon>
        <taxon>Cystobacterineae</taxon>
        <taxon>Myxococcaceae</taxon>
        <taxon>Myxococcus</taxon>
    </lineage>
</organism>
<dbReference type="InterPro" id="IPR013785">
    <property type="entry name" value="Aldolase_TIM"/>
</dbReference>
<keyword evidence="10" id="KW-0408">Iron</keyword>
<evidence type="ECO:0000256" key="12">
    <source>
        <dbReference type="ARBA" id="ARBA00023164"/>
    </source>
</evidence>
<dbReference type="Proteomes" id="UP000533080">
    <property type="component" value="Unassembled WGS sequence"/>
</dbReference>
<gene>
    <name evidence="16" type="ORF">HNV28_37750</name>
</gene>
<protein>
    <recommendedName>
        <fullName evidence="15">Glutamate synthase domain-containing protein</fullName>
    </recommendedName>
</protein>
<keyword evidence="5" id="KW-0285">Flavoprotein</keyword>
<evidence type="ECO:0000256" key="3">
    <source>
        <dbReference type="ARBA" id="ARBA00009716"/>
    </source>
</evidence>
<sequence>HMWSPDAIAKLQHSTRANNWNTYKEYAQIINDQSRRHMTLRGLFEFKFDPAKAIPVEQVESAKDIVKRFATGAMSLGSISTEAHATLAVAMNRIGGKSNTGEGGEERERFGTDERSAIKQVASGRFGVTAEYLVNADELQIKI</sequence>
<evidence type="ECO:0000313" key="16">
    <source>
        <dbReference type="EMBL" id="NOJ83985.1"/>
    </source>
</evidence>
<keyword evidence="11" id="KW-0411">Iron-sulfur</keyword>
<evidence type="ECO:0000256" key="14">
    <source>
        <dbReference type="ARBA" id="ARBA00029440"/>
    </source>
</evidence>
<comment type="caution">
    <text evidence="16">The sequence shown here is derived from an EMBL/GenBank/DDBJ whole genome shotgun (WGS) entry which is preliminary data.</text>
</comment>
<dbReference type="EMBL" id="JABFNT010000337">
    <property type="protein sequence ID" value="NOJ83985.1"/>
    <property type="molecule type" value="Genomic_DNA"/>
</dbReference>
<keyword evidence="13" id="KW-0003">3Fe-4S</keyword>
<keyword evidence="6" id="KW-0288">FMN</keyword>
<dbReference type="Pfam" id="PF01645">
    <property type="entry name" value="Glu_synthase"/>
    <property type="match status" value="1"/>
</dbReference>
<feature type="domain" description="Glutamate synthase" evidence="15">
    <location>
        <begin position="1"/>
        <end position="143"/>
    </location>
</feature>
<evidence type="ECO:0000256" key="2">
    <source>
        <dbReference type="ARBA" id="ARBA00001927"/>
    </source>
</evidence>
<comment type="cofactor">
    <cofactor evidence="2">
        <name>[3Fe-4S] cluster</name>
        <dbReference type="ChEBI" id="CHEBI:21137"/>
    </cofactor>
</comment>
<reference evidence="16 17" key="1">
    <citation type="submission" date="2020-05" db="EMBL/GenBank/DDBJ databases">
        <authorList>
            <person name="Whitworth D."/>
        </authorList>
    </citation>
    <scope>NUCLEOTIDE SEQUENCE [LARGE SCALE GENOMIC DNA]</scope>
    <source>
        <strain evidence="16 17">AM005</strain>
    </source>
</reference>
<evidence type="ECO:0000256" key="9">
    <source>
        <dbReference type="ARBA" id="ARBA00023002"/>
    </source>
</evidence>
<evidence type="ECO:0000256" key="7">
    <source>
        <dbReference type="ARBA" id="ARBA00022723"/>
    </source>
</evidence>
<evidence type="ECO:0000256" key="6">
    <source>
        <dbReference type="ARBA" id="ARBA00022643"/>
    </source>
</evidence>
<proteinExistence type="inferred from homology"/>
<dbReference type="Gene3D" id="3.20.20.70">
    <property type="entry name" value="Aldolase class I"/>
    <property type="match status" value="1"/>
</dbReference>
<dbReference type="GO" id="GO:0006537">
    <property type="term" value="P:glutamate biosynthetic process"/>
    <property type="evidence" value="ECO:0007669"/>
    <property type="project" value="UniProtKB-KW"/>
</dbReference>
<name>A0A7Y4MVR7_MYXXA</name>
<evidence type="ECO:0000256" key="11">
    <source>
        <dbReference type="ARBA" id="ARBA00023014"/>
    </source>
</evidence>
<keyword evidence="8" id="KW-0315">Glutamine amidotransferase</keyword>
<keyword evidence="4" id="KW-0028">Amino-acid biosynthesis</keyword>
<evidence type="ECO:0000256" key="1">
    <source>
        <dbReference type="ARBA" id="ARBA00001917"/>
    </source>
</evidence>
<comment type="cofactor">
    <cofactor evidence="1">
        <name>FMN</name>
        <dbReference type="ChEBI" id="CHEBI:58210"/>
    </cofactor>
</comment>
<dbReference type="AlphaFoldDB" id="A0A7Y4MVR7"/>
<feature type="non-terminal residue" evidence="16">
    <location>
        <position position="143"/>
    </location>
</feature>
<dbReference type="GO" id="GO:0046872">
    <property type="term" value="F:metal ion binding"/>
    <property type="evidence" value="ECO:0007669"/>
    <property type="project" value="UniProtKB-KW"/>
</dbReference>
<keyword evidence="12" id="KW-0314">Glutamate biosynthesis</keyword>
<comment type="pathway">
    <text evidence="14">Amino-acid biosynthesis.</text>
</comment>
<dbReference type="GO" id="GO:0051538">
    <property type="term" value="F:3 iron, 4 sulfur cluster binding"/>
    <property type="evidence" value="ECO:0007669"/>
    <property type="project" value="UniProtKB-KW"/>
</dbReference>
<dbReference type="InterPro" id="IPR002932">
    <property type="entry name" value="Glu_synthdom"/>
</dbReference>
<keyword evidence="7" id="KW-0479">Metal-binding</keyword>
<dbReference type="GO" id="GO:0019676">
    <property type="term" value="P:ammonia assimilation cycle"/>
    <property type="evidence" value="ECO:0007669"/>
    <property type="project" value="TreeGrafter"/>
</dbReference>
<dbReference type="InterPro" id="IPR050711">
    <property type="entry name" value="ET-N_metabolism_enzyme"/>
</dbReference>
<evidence type="ECO:0000259" key="15">
    <source>
        <dbReference type="Pfam" id="PF01645"/>
    </source>
</evidence>
<dbReference type="PANTHER" id="PTHR11938:SF133">
    <property type="entry name" value="GLUTAMATE SYNTHASE (NADH)"/>
    <property type="match status" value="1"/>
</dbReference>
<evidence type="ECO:0000256" key="13">
    <source>
        <dbReference type="ARBA" id="ARBA00023291"/>
    </source>
</evidence>
<accession>A0A7Y4MVR7</accession>
<comment type="similarity">
    <text evidence="3">Belongs to the glutamate synthase family.</text>
</comment>
<dbReference type="SUPFAM" id="SSF51395">
    <property type="entry name" value="FMN-linked oxidoreductases"/>
    <property type="match status" value="1"/>
</dbReference>
<evidence type="ECO:0000256" key="4">
    <source>
        <dbReference type="ARBA" id="ARBA00022605"/>
    </source>
</evidence>
<dbReference type="PANTHER" id="PTHR11938">
    <property type="entry name" value="FAD NADPH DEHYDROGENASE/OXIDOREDUCTASE"/>
    <property type="match status" value="1"/>
</dbReference>